<feature type="transmembrane region" description="Helical" evidence="1">
    <location>
        <begin position="116"/>
        <end position="137"/>
    </location>
</feature>
<keyword evidence="1" id="KW-0812">Transmembrane</keyword>
<dbReference type="AlphaFoldDB" id="A0A3N5BJ66"/>
<evidence type="ECO:0000256" key="1">
    <source>
        <dbReference type="SAM" id="Phobius"/>
    </source>
</evidence>
<name>A0A3N5BJ66_9BACL</name>
<dbReference type="OrthoDB" id="8017424at2"/>
<feature type="transmembrane region" description="Helical" evidence="1">
    <location>
        <begin position="149"/>
        <end position="171"/>
    </location>
</feature>
<dbReference type="RefSeq" id="WP_123807420.1">
    <property type="nucleotide sequence ID" value="NZ_RKRK01000002.1"/>
</dbReference>
<protein>
    <submittedName>
        <fullName evidence="2">Energy-coupling factor transport system substrate-specific component</fullName>
    </submittedName>
</protein>
<feature type="transmembrane region" description="Helical" evidence="1">
    <location>
        <begin position="12"/>
        <end position="34"/>
    </location>
</feature>
<gene>
    <name evidence="2" type="ORF">EDD62_0532</name>
</gene>
<dbReference type="EMBL" id="RKRK01000002">
    <property type="protein sequence ID" value="RPF57896.1"/>
    <property type="molecule type" value="Genomic_DNA"/>
</dbReference>
<sequence length="194" mass="21550">MSTESKGLKLSDILITVFIAVIFAIIYKVWWGFYGIAEATGLRIEQLTYGMWFIAAIIAYLLIKKPGVALLAEFAAGAGETIVMGQFHIPTLIYAFLQGLACELVFMLYRYNRHTLFVSMLAGVAAAIASFPIDWYYGYLSEVQLWNVILMLVFRIISGAILAGGLAYVIVKALEKTGVTKLLRPSQKEDYDAL</sequence>
<organism evidence="2 3">
    <name type="scientific">Abyssicoccus albus</name>
    <dbReference type="NCBI Taxonomy" id="1817405"/>
    <lineage>
        <taxon>Bacteria</taxon>
        <taxon>Bacillati</taxon>
        <taxon>Bacillota</taxon>
        <taxon>Bacilli</taxon>
        <taxon>Bacillales</taxon>
        <taxon>Abyssicoccaceae</taxon>
    </lineage>
</organism>
<comment type="caution">
    <text evidence="2">The sequence shown here is derived from an EMBL/GenBank/DDBJ whole genome shotgun (WGS) entry which is preliminary data.</text>
</comment>
<dbReference type="Pfam" id="PF09819">
    <property type="entry name" value="ABC_cobalt"/>
    <property type="match status" value="1"/>
</dbReference>
<feature type="transmembrane region" description="Helical" evidence="1">
    <location>
        <begin position="91"/>
        <end position="109"/>
    </location>
</feature>
<dbReference type="InterPro" id="IPR017195">
    <property type="entry name" value="ABC_thiamin-permease_prd"/>
</dbReference>
<keyword evidence="1" id="KW-1133">Transmembrane helix</keyword>
<dbReference type="Proteomes" id="UP000277108">
    <property type="component" value="Unassembled WGS sequence"/>
</dbReference>
<dbReference type="PIRSF" id="PIRSF037394">
    <property type="entry name" value="ABC_thiamine-permease_YkoE_prd"/>
    <property type="match status" value="1"/>
</dbReference>
<evidence type="ECO:0000313" key="2">
    <source>
        <dbReference type="EMBL" id="RPF57896.1"/>
    </source>
</evidence>
<keyword evidence="3" id="KW-1185">Reference proteome</keyword>
<evidence type="ECO:0000313" key="3">
    <source>
        <dbReference type="Proteomes" id="UP000277108"/>
    </source>
</evidence>
<proteinExistence type="predicted"/>
<reference evidence="2 3" key="1">
    <citation type="submission" date="2018-11" db="EMBL/GenBank/DDBJ databases">
        <title>Genomic Encyclopedia of Type Strains, Phase IV (KMG-IV): sequencing the most valuable type-strain genomes for metagenomic binning, comparative biology and taxonomic classification.</title>
        <authorList>
            <person name="Goeker M."/>
        </authorList>
    </citation>
    <scope>NUCLEOTIDE SEQUENCE [LARGE SCALE GENOMIC DNA]</scope>
    <source>
        <strain evidence="2 3">DSM 29158</strain>
    </source>
</reference>
<feature type="transmembrane region" description="Helical" evidence="1">
    <location>
        <begin position="46"/>
        <end position="63"/>
    </location>
</feature>
<keyword evidence="1" id="KW-0472">Membrane</keyword>
<accession>A0A3N5BJ66</accession>